<name>A0A3N2QL02_9RHOB</name>
<evidence type="ECO:0008006" key="4">
    <source>
        <dbReference type="Google" id="ProtNLM"/>
    </source>
</evidence>
<feature type="transmembrane region" description="Helical" evidence="1">
    <location>
        <begin position="42"/>
        <end position="61"/>
    </location>
</feature>
<keyword evidence="3" id="KW-1185">Reference proteome</keyword>
<sequence length="149" mass="15857">MTARPASLRPSRRAVVITLHWLTAFLLLAMLKGGTGTPVVRWTFAAAAALWVVVALAKGLAGRPGPKLSGAARALYRPMHWGLYALLAAAAALNAAELAGLIAPGPAWISLLVLLSAGTLHGLFHFWRHTALRDNALRSILPKSLHHIL</sequence>
<keyword evidence="1" id="KW-0812">Transmembrane</keyword>
<dbReference type="RefSeq" id="WP_123644024.1">
    <property type="nucleotide sequence ID" value="NZ_ML119093.1"/>
</dbReference>
<proteinExistence type="predicted"/>
<comment type="caution">
    <text evidence="2">The sequence shown here is derived from an EMBL/GenBank/DDBJ whole genome shotgun (WGS) entry which is preliminary data.</text>
</comment>
<feature type="transmembrane region" description="Helical" evidence="1">
    <location>
        <begin position="108"/>
        <end position="127"/>
    </location>
</feature>
<evidence type="ECO:0000256" key="1">
    <source>
        <dbReference type="SAM" id="Phobius"/>
    </source>
</evidence>
<dbReference type="EMBL" id="RDRB01000014">
    <property type="protein sequence ID" value="ROT95876.1"/>
    <property type="molecule type" value="Genomic_DNA"/>
</dbReference>
<evidence type="ECO:0000313" key="3">
    <source>
        <dbReference type="Proteomes" id="UP000268016"/>
    </source>
</evidence>
<organism evidence="2 3">
    <name type="scientific">Histidinibacterium lentulum</name>
    <dbReference type="NCBI Taxonomy" id="2480588"/>
    <lineage>
        <taxon>Bacteria</taxon>
        <taxon>Pseudomonadati</taxon>
        <taxon>Pseudomonadota</taxon>
        <taxon>Alphaproteobacteria</taxon>
        <taxon>Rhodobacterales</taxon>
        <taxon>Paracoccaceae</taxon>
        <taxon>Histidinibacterium</taxon>
    </lineage>
</organism>
<reference evidence="2 3" key="1">
    <citation type="submission" date="2018-10" db="EMBL/GenBank/DDBJ databases">
        <title>Histidinibacterium lentulum gen. nov., sp. nov., a marine bacterium from the culture broth of Picochlorum sp. 122.</title>
        <authorList>
            <person name="Wang G."/>
        </authorList>
    </citation>
    <scope>NUCLEOTIDE SEQUENCE [LARGE SCALE GENOMIC DNA]</scope>
    <source>
        <strain evidence="2 3">B17</strain>
    </source>
</reference>
<keyword evidence="1" id="KW-0472">Membrane</keyword>
<evidence type="ECO:0000313" key="2">
    <source>
        <dbReference type="EMBL" id="ROT95876.1"/>
    </source>
</evidence>
<gene>
    <name evidence="2" type="ORF">EAT49_19660</name>
</gene>
<accession>A0A3N2QL02</accession>
<protein>
    <recommendedName>
        <fullName evidence="4">Cytochrome B</fullName>
    </recommendedName>
</protein>
<dbReference type="OrthoDB" id="7744460at2"/>
<dbReference type="AlphaFoldDB" id="A0A3N2QL02"/>
<keyword evidence="1" id="KW-1133">Transmembrane helix</keyword>
<dbReference type="Proteomes" id="UP000268016">
    <property type="component" value="Unassembled WGS sequence"/>
</dbReference>
<feature type="transmembrane region" description="Helical" evidence="1">
    <location>
        <begin position="81"/>
        <end position="102"/>
    </location>
</feature>
<feature type="transmembrane region" description="Helical" evidence="1">
    <location>
        <begin position="12"/>
        <end position="30"/>
    </location>
</feature>